<proteinExistence type="predicted"/>
<gene>
    <name evidence="1" type="ORF">MBAV_005341</name>
</gene>
<sequence>MLDVIVIQLALLVAVHAQSLVVVIFTLPLPPDDWNCLLVGDRAKVHDTAASCVTVKVCPAIVIVPERWVVAVFCETLYATDPLPLPELPEVIVIQAALLEAVHVQPVLAVTATLSLPPVEGKFLVVGVIA</sequence>
<evidence type="ECO:0000313" key="1">
    <source>
        <dbReference type="EMBL" id="KJU82467.1"/>
    </source>
</evidence>
<dbReference type="EMBL" id="LACI01002310">
    <property type="protein sequence ID" value="KJU82467.1"/>
    <property type="molecule type" value="Genomic_DNA"/>
</dbReference>
<keyword evidence="2" id="KW-1185">Reference proteome</keyword>
<evidence type="ECO:0000313" key="2">
    <source>
        <dbReference type="Proteomes" id="UP000033423"/>
    </source>
</evidence>
<name>A0A0F3GKW1_9BACT</name>
<comment type="caution">
    <text evidence="1">The sequence shown here is derived from an EMBL/GenBank/DDBJ whole genome shotgun (WGS) entry which is preliminary data.</text>
</comment>
<dbReference type="Proteomes" id="UP000033423">
    <property type="component" value="Unassembled WGS sequence"/>
</dbReference>
<organism evidence="1 2">
    <name type="scientific">Candidatus Magnetobacterium bavaricum</name>
    <dbReference type="NCBI Taxonomy" id="29290"/>
    <lineage>
        <taxon>Bacteria</taxon>
        <taxon>Pseudomonadati</taxon>
        <taxon>Nitrospirota</taxon>
        <taxon>Thermodesulfovibrionia</taxon>
        <taxon>Thermodesulfovibrionales</taxon>
        <taxon>Candidatus Magnetobacteriaceae</taxon>
        <taxon>Candidatus Magnetobacterium</taxon>
    </lineage>
</organism>
<accession>A0A0F3GKW1</accession>
<protein>
    <submittedName>
        <fullName evidence="1">Uncharacterized protein</fullName>
    </submittedName>
</protein>
<dbReference type="AlphaFoldDB" id="A0A0F3GKW1"/>
<reference evidence="1 2" key="1">
    <citation type="submission" date="2015-02" db="EMBL/GenBank/DDBJ databases">
        <title>Single-cell genomics of uncultivated deep-branching MTB reveals a conserved set of magnetosome genes.</title>
        <authorList>
            <person name="Kolinko S."/>
            <person name="Richter M."/>
            <person name="Glockner F.O."/>
            <person name="Brachmann A."/>
            <person name="Schuler D."/>
        </authorList>
    </citation>
    <scope>NUCLEOTIDE SEQUENCE [LARGE SCALE GENOMIC DNA]</scope>
    <source>
        <strain evidence="1">TM-1</strain>
    </source>
</reference>